<feature type="domain" description="IclR-ED" evidence="5">
    <location>
        <begin position="94"/>
        <end position="282"/>
    </location>
</feature>
<keyword evidence="7" id="KW-1185">Reference proteome</keyword>
<dbReference type="GO" id="GO:0003677">
    <property type="term" value="F:DNA binding"/>
    <property type="evidence" value="ECO:0007669"/>
    <property type="project" value="UniProtKB-KW"/>
</dbReference>
<dbReference type="InterPro" id="IPR036390">
    <property type="entry name" value="WH_DNA-bd_sf"/>
</dbReference>
<comment type="caution">
    <text evidence="6">The sequence shown here is derived from an EMBL/GenBank/DDBJ whole genome shotgun (WGS) entry which is preliminary data.</text>
</comment>
<accession>A0A7X9ZWB1</accession>
<dbReference type="InterPro" id="IPR050707">
    <property type="entry name" value="HTH_MetabolicPath_Reg"/>
</dbReference>
<dbReference type="EMBL" id="JABBFZ010000004">
    <property type="protein sequence ID" value="NML30999.1"/>
    <property type="molecule type" value="Genomic_DNA"/>
</dbReference>
<dbReference type="GO" id="GO:0003700">
    <property type="term" value="F:DNA-binding transcription factor activity"/>
    <property type="evidence" value="ECO:0007669"/>
    <property type="project" value="TreeGrafter"/>
</dbReference>
<dbReference type="GO" id="GO:0045892">
    <property type="term" value="P:negative regulation of DNA-templated transcription"/>
    <property type="evidence" value="ECO:0007669"/>
    <property type="project" value="TreeGrafter"/>
</dbReference>
<dbReference type="Pfam" id="PF09339">
    <property type="entry name" value="HTH_IclR"/>
    <property type="match status" value="1"/>
</dbReference>
<dbReference type="InterPro" id="IPR005471">
    <property type="entry name" value="Tscrpt_reg_IclR_N"/>
</dbReference>
<evidence type="ECO:0000256" key="1">
    <source>
        <dbReference type="ARBA" id="ARBA00023015"/>
    </source>
</evidence>
<gene>
    <name evidence="6" type="ORF">HHL14_09145</name>
</gene>
<dbReference type="InterPro" id="IPR029016">
    <property type="entry name" value="GAF-like_dom_sf"/>
</dbReference>
<evidence type="ECO:0000259" key="5">
    <source>
        <dbReference type="PROSITE" id="PS51078"/>
    </source>
</evidence>
<evidence type="ECO:0000313" key="7">
    <source>
        <dbReference type="Proteomes" id="UP000583127"/>
    </source>
</evidence>
<dbReference type="PANTHER" id="PTHR30136">
    <property type="entry name" value="HELIX-TURN-HELIX TRANSCRIPTIONAL REGULATOR, ICLR FAMILY"/>
    <property type="match status" value="1"/>
</dbReference>
<evidence type="ECO:0000313" key="6">
    <source>
        <dbReference type="EMBL" id="NML30999.1"/>
    </source>
</evidence>
<dbReference type="SUPFAM" id="SSF46785">
    <property type="entry name" value="Winged helix' DNA-binding domain"/>
    <property type="match status" value="1"/>
</dbReference>
<feature type="compositionally biased region" description="Polar residues" evidence="4">
    <location>
        <begin position="1"/>
        <end position="19"/>
    </location>
</feature>
<evidence type="ECO:0000256" key="4">
    <source>
        <dbReference type="SAM" id="MobiDB-lite"/>
    </source>
</evidence>
<keyword evidence="2" id="KW-0238">DNA-binding</keyword>
<organism evidence="6 7">
    <name type="scientific">Paraburkholderia antibiotica</name>
    <dbReference type="NCBI Taxonomy" id="2728839"/>
    <lineage>
        <taxon>Bacteria</taxon>
        <taxon>Pseudomonadati</taxon>
        <taxon>Pseudomonadota</taxon>
        <taxon>Betaproteobacteria</taxon>
        <taxon>Burkholderiales</taxon>
        <taxon>Burkholderiaceae</taxon>
        <taxon>Paraburkholderia</taxon>
    </lineage>
</organism>
<proteinExistence type="predicted"/>
<dbReference type="AlphaFoldDB" id="A0A7X9ZWB1"/>
<dbReference type="Proteomes" id="UP000583127">
    <property type="component" value="Unassembled WGS sequence"/>
</dbReference>
<dbReference type="Pfam" id="PF01614">
    <property type="entry name" value="IclR_C"/>
    <property type="match status" value="1"/>
</dbReference>
<dbReference type="Gene3D" id="1.10.10.10">
    <property type="entry name" value="Winged helix-like DNA-binding domain superfamily/Winged helix DNA-binding domain"/>
    <property type="match status" value="1"/>
</dbReference>
<name>A0A7X9ZWB1_9BURK</name>
<evidence type="ECO:0000256" key="3">
    <source>
        <dbReference type="ARBA" id="ARBA00023163"/>
    </source>
</evidence>
<sequence>MQADSAANSNRSGANQSGDSGAIVEAKAQRGINALDSTGELLMALAAAGQPLSLRDLAAAAGMPPAKAFPHLVSLLKIGLLSRKDDGCFATGPLSFELGLIALQRLSPTRDAEPEIASLAVSTGMSVAAATLGPLGPTVIRLEESARPQHVSLRVGTVMSFVNTAIGRVFAAQMPEDELEGWLAQEPIRLAGASAGTAAKPALSRDYRARLARIRETGIDDAFDTPVPGIGTLAAPVFDHTNSIRLVIAVIGPSSGFDRSPEGAIGRALLAATQRLSWRFGLFGAGSGGAARG</sequence>
<dbReference type="PROSITE" id="PS51078">
    <property type="entry name" value="ICLR_ED"/>
    <property type="match status" value="1"/>
</dbReference>
<protein>
    <submittedName>
        <fullName evidence="6">IclR family transcriptional regulator</fullName>
    </submittedName>
</protein>
<keyword evidence="1" id="KW-0805">Transcription regulation</keyword>
<evidence type="ECO:0000256" key="2">
    <source>
        <dbReference type="ARBA" id="ARBA00023125"/>
    </source>
</evidence>
<reference evidence="6 7" key="1">
    <citation type="submission" date="2020-04" db="EMBL/GenBank/DDBJ databases">
        <title>Paraburkholderia sp. G-4-1-8 isolated from soil.</title>
        <authorList>
            <person name="Dahal R.H."/>
        </authorList>
    </citation>
    <scope>NUCLEOTIDE SEQUENCE [LARGE SCALE GENOMIC DNA]</scope>
    <source>
        <strain evidence="6 7">G-4-1-8</strain>
    </source>
</reference>
<feature type="region of interest" description="Disordered" evidence="4">
    <location>
        <begin position="1"/>
        <end position="21"/>
    </location>
</feature>
<dbReference type="InterPro" id="IPR036388">
    <property type="entry name" value="WH-like_DNA-bd_sf"/>
</dbReference>
<dbReference type="Gene3D" id="3.30.450.40">
    <property type="match status" value="1"/>
</dbReference>
<keyword evidence="3" id="KW-0804">Transcription</keyword>
<dbReference type="SUPFAM" id="SSF55781">
    <property type="entry name" value="GAF domain-like"/>
    <property type="match status" value="1"/>
</dbReference>
<dbReference type="SMART" id="SM00346">
    <property type="entry name" value="HTH_ICLR"/>
    <property type="match status" value="1"/>
</dbReference>
<dbReference type="PANTHER" id="PTHR30136:SF8">
    <property type="entry name" value="TRANSCRIPTIONAL REGULATORY PROTEIN"/>
    <property type="match status" value="1"/>
</dbReference>
<dbReference type="InterPro" id="IPR014757">
    <property type="entry name" value="Tscrpt_reg_IclR_C"/>
</dbReference>